<feature type="chain" id="PRO_5021714949" evidence="1">
    <location>
        <begin position="26"/>
        <end position="177"/>
    </location>
</feature>
<comment type="caution">
    <text evidence="2">The sequence shown here is derived from an EMBL/GenBank/DDBJ whole genome shotgun (WGS) entry which is preliminary data.</text>
</comment>
<keyword evidence="1" id="KW-0732">Signal</keyword>
<keyword evidence="3" id="KW-1185">Reference proteome</keyword>
<proteinExistence type="predicted"/>
<protein>
    <submittedName>
        <fullName evidence="2">Uncharacterized protein</fullName>
    </submittedName>
</protein>
<gene>
    <name evidence="2" type="ORF">FB558_4720</name>
</gene>
<evidence type="ECO:0000313" key="2">
    <source>
        <dbReference type="EMBL" id="TQM08979.1"/>
    </source>
</evidence>
<evidence type="ECO:0000256" key="1">
    <source>
        <dbReference type="SAM" id="SignalP"/>
    </source>
</evidence>
<dbReference type="RefSeq" id="WP_170231488.1">
    <property type="nucleotide sequence ID" value="NZ_VFPA01000003.1"/>
</dbReference>
<dbReference type="EMBL" id="VFPA01000003">
    <property type="protein sequence ID" value="TQM08979.1"/>
    <property type="molecule type" value="Genomic_DNA"/>
</dbReference>
<name>A0A543DI55_9PSEU</name>
<accession>A0A543DI55</accession>
<sequence>MFSRIAAVLLAVLLTAVVTPGLASADVPLGPAIYTPCPAGTAGGPSYRGAAAPYRCYSAVVDPLGNTVILREGQSDGSGESGFGWLHALYDHNVSDTAVERVVSSAYPISAPKGRVRYIAELRVEGRGVMAIWVEVDRSPSDKAPDQEPFGVLTAYCKVPSKANLENKCPAWVNDSL</sequence>
<dbReference type="AlphaFoldDB" id="A0A543DI55"/>
<feature type="signal peptide" evidence="1">
    <location>
        <begin position="1"/>
        <end position="25"/>
    </location>
</feature>
<dbReference type="Proteomes" id="UP000315677">
    <property type="component" value="Unassembled WGS sequence"/>
</dbReference>
<reference evidence="2 3" key="1">
    <citation type="submission" date="2019-06" db="EMBL/GenBank/DDBJ databases">
        <title>Sequencing the genomes of 1000 actinobacteria strains.</title>
        <authorList>
            <person name="Klenk H.-P."/>
        </authorList>
    </citation>
    <scope>NUCLEOTIDE SEQUENCE [LARGE SCALE GENOMIC DNA]</scope>
    <source>
        <strain evidence="2 3">DSM 45301</strain>
    </source>
</reference>
<organism evidence="2 3">
    <name type="scientific">Pseudonocardia kunmingensis</name>
    <dbReference type="NCBI Taxonomy" id="630975"/>
    <lineage>
        <taxon>Bacteria</taxon>
        <taxon>Bacillati</taxon>
        <taxon>Actinomycetota</taxon>
        <taxon>Actinomycetes</taxon>
        <taxon>Pseudonocardiales</taxon>
        <taxon>Pseudonocardiaceae</taxon>
        <taxon>Pseudonocardia</taxon>
    </lineage>
</organism>
<evidence type="ECO:0000313" key="3">
    <source>
        <dbReference type="Proteomes" id="UP000315677"/>
    </source>
</evidence>